<dbReference type="InterPro" id="IPR002685">
    <property type="entry name" value="Glyco_trans_15"/>
</dbReference>
<dbReference type="GO" id="GO:0006487">
    <property type="term" value="P:protein N-linked glycosylation"/>
    <property type="evidence" value="ECO:0007669"/>
    <property type="project" value="TreeGrafter"/>
</dbReference>
<dbReference type="OrthoDB" id="439943at2759"/>
<feature type="transmembrane region" description="Helical" evidence="3">
    <location>
        <begin position="17"/>
        <end position="35"/>
    </location>
</feature>
<keyword evidence="2" id="KW-0808">Transferase</keyword>
<organism evidence="4 5">
    <name type="scientific">Smittium simulii</name>
    <dbReference type="NCBI Taxonomy" id="133385"/>
    <lineage>
        <taxon>Eukaryota</taxon>
        <taxon>Fungi</taxon>
        <taxon>Fungi incertae sedis</taxon>
        <taxon>Zoopagomycota</taxon>
        <taxon>Kickxellomycotina</taxon>
        <taxon>Harpellomycetes</taxon>
        <taxon>Harpellales</taxon>
        <taxon>Legeriomycetaceae</taxon>
        <taxon>Smittium</taxon>
    </lineage>
</organism>
<dbReference type="EMBL" id="MBFR01000290">
    <property type="protein sequence ID" value="PVU89902.1"/>
    <property type="molecule type" value="Genomic_DNA"/>
</dbReference>
<proteinExistence type="inferred from homology"/>
<dbReference type="PANTHER" id="PTHR31121">
    <property type="entry name" value="ALPHA-1,2 MANNOSYLTRANSFERASE KTR1"/>
    <property type="match status" value="1"/>
</dbReference>
<dbReference type="FunFam" id="3.90.550.10:FF:000051">
    <property type="entry name" value="Alpha-1,2-mannosyltransferase (Ktr4)"/>
    <property type="match status" value="1"/>
</dbReference>
<gene>
    <name evidence="4" type="ORF">BB561_005121</name>
</gene>
<dbReference type="GO" id="GO:0005794">
    <property type="term" value="C:Golgi apparatus"/>
    <property type="evidence" value="ECO:0007669"/>
    <property type="project" value="TreeGrafter"/>
</dbReference>
<dbReference type="Gene3D" id="3.90.550.10">
    <property type="entry name" value="Spore Coat Polysaccharide Biosynthesis Protein SpsA, Chain A"/>
    <property type="match status" value="2"/>
</dbReference>
<name>A0A2T9YC29_9FUNG</name>
<evidence type="ECO:0000256" key="2">
    <source>
        <dbReference type="ARBA" id="ARBA00022679"/>
    </source>
</evidence>
<reference evidence="4 5" key="1">
    <citation type="journal article" date="2018" name="MBio">
        <title>Comparative Genomics Reveals the Core Gene Toolbox for the Fungus-Insect Symbiosis.</title>
        <authorList>
            <person name="Wang Y."/>
            <person name="Stata M."/>
            <person name="Wang W."/>
            <person name="Stajich J.E."/>
            <person name="White M.M."/>
            <person name="Moncalvo J.M."/>
        </authorList>
    </citation>
    <scope>NUCLEOTIDE SEQUENCE [LARGE SCALE GENOMIC DNA]</scope>
    <source>
        <strain evidence="4 5">SWE-8-4</strain>
    </source>
</reference>
<dbReference type="Pfam" id="PF01793">
    <property type="entry name" value="Glyco_transf_15"/>
    <property type="match status" value="2"/>
</dbReference>
<keyword evidence="3" id="KW-0812">Transmembrane</keyword>
<evidence type="ECO:0000256" key="3">
    <source>
        <dbReference type="SAM" id="Phobius"/>
    </source>
</evidence>
<comment type="caution">
    <text evidence="4">The sequence shown here is derived from an EMBL/GenBank/DDBJ whole genome shotgun (WGS) entry which is preliminary data.</text>
</comment>
<comment type="similarity">
    <text evidence="1">Belongs to the glycosyltransferase 15 family.</text>
</comment>
<keyword evidence="3" id="KW-1133">Transmembrane helix</keyword>
<dbReference type="PANTHER" id="PTHR31121:SF6">
    <property type="entry name" value="ALPHA-1,2 MANNOSYLTRANSFERASE KTR1"/>
    <property type="match status" value="1"/>
</dbReference>
<evidence type="ECO:0000256" key="1">
    <source>
        <dbReference type="ARBA" id="ARBA00007677"/>
    </source>
</evidence>
<sequence length="623" mass="73850">MTSPNAGMRLSQRHKTVIRMLGYLLVCFGLLFYIFKVTTPQNTLDIIPPSSRQADINLNPVILDSKNKAEFSLDSNKLEASSLLPKSPPRKRAAMVSLVRNSNLFGMRQTIQQIEDRFNKKYNYPYIFLNDVPFTEEFKQGVRDLTSSEVSFGILDKEAWGYPPHVDQKKAAEVRRTAKYMHAGNESYRFMCRFQSGFVYKHPLLKDLDYYWRIEPDVKYYCELDYDPFEFMAKNNKIYGWNMAPNEYMETIPTLWETTRKFMKEYSHHVNDKNILKWVTDKDGNYNGCHFWTNFEIVNLSFYRSAAYTDYFNYLDKAGGFFYERWGDAPVHTLAAAMFLSKDQIHHFRDIGYYHPAMGSCPAESDRKGKCVCDPKEHNEMKYRCREAWGYPPYVDQEKAAEVRRTAKYMHAGNESYRFMCRFQSGFVYKHPLLKDLDYYWRIEPDVKYYCELDYDPFEFMAKNNKIYGWNMAPNEYMETIPTLWETTRKFMKEYSHHVNDKNILKRVTDKDGNYNGCHFWTNFEIVNLSFYRSAAYTDYFNYLDKAGGFFYERWGDAPVHTLAAAMFLSKDQIHHFRDIGYYHPAMGSCPAESDRKGKCVCDPKEHNEMKYRCRVNWDKFDA</sequence>
<evidence type="ECO:0000313" key="4">
    <source>
        <dbReference type="EMBL" id="PVU89902.1"/>
    </source>
</evidence>
<dbReference type="SUPFAM" id="SSF53448">
    <property type="entry name" value="Nucleotide-diphospho-sugar transferases"/>
    <property type="match status" value="2"/>
</dbReference>
<protein>
    <recommendedName>
        <fullName evidence="6">Glycosyltransferase family 15 protein</fullName>
    </recommendedName>
</protein>
<dbReference type="GO" id="GO:0000026">
    <property type="term" value="F:alpha-1,2-mannosyltransferase activity"/>
    <property type="evidence" value="ECO:0007669"/>
    <property type="project" value="TreeGrafter"/>
</dbReference>
<dbReference type="GO" id="GO:0000032">
    <property type="term" value="P:cell wall mannoprotein biosynthetic process"/>
    <property type="evidence" value="ECO:0007669"/>
    <property type="project" value="TreeGrafter"/>
</dbReference>
<evidence type="ECO:0008006" key="6">
    <source>
        <dbReference type="Google" id="ProtNLM"/>
    </source>
</evidence>
<dbReference type="AlphaFoldDB" id="A0A2T9YC29"/>
<dbReference type="GO" id="GO:0016020">
    <property type="term" value="C:membrane"/>
    <property type="evidence" value="ECO:0007669"/>
    <property type="project" value="InterPro"/>
</dbReference>
<evidence type="ECO:0000313" key="5">
    <source>
        <dbReference type="Proteomes" id="UP000245383"/>
    </source>
</evidence>
<dbReference type="InterPro" id="IPR029044">
    <property type="entry name" value="Nucleotide-diphossugar_trans"/>
</dbReference>
<keyword evidence="5" id="KW-1185">Reference proteome</keyword>
<accession>A0A2T9YC29</accession>
<dbReference type="Proteomes" id="UP000245383">
    <property type="component" value="Unassembled WGS sequence"/>
</dbReference>
<keyword evidence="3" id="KW-0472">Membrane</keyword>